<keyword evidence="4" id="KW-0349">Heme</keyword>
<dbReference type="GO" id="GO:0005506">
    <property type="term" value="F:iron ion binding"/>
    <property type="evidence" value="ECO:0007669"/>
    <property type="project" value="InterPro"/>
</dbReference>
<evidence type="ECO:0000256" key="10">
    <source>
        <dbReference type="ARBA" id="ARBA00023033"/>
    </source>
</evidence>
<evidence type="ECO:0000256" key="6">
    <source>
        <dbReference type="ARBA" id="ARBA00022723"/>
    </source>
</evidence>
<evidence type="ECO:0000313" key="13">
    <source>
        <dbReference type="EMBL" id="OJT02809.1"/>
    </source>
</evidence>
<dbReference type="InterPro" id="IPR001128">
    <property type="entry name" value="Cyt_P450"/>
</dbReference>
<keyword evidence="11" id="KW-0472">Membrane</keyword>
<keyword evidence="10" id="KW-0503">Monooxygenase</keyword>
<name>A0A1M2V5A6_TRAPU</name>
<dbReference type="Proteomes" id="UP000184267">
    <property type="component" value="Unassembled WGS sequence"/>
</dbReference>
<dbReference type="Gene3D" id="1.10.630.10">
    <property type="entry name" value="Cytochrome P450"/>
    <property type="match status" value="1"/>
</dbReference>
<keyword evidence="14" id="KW-1185">Reference proteome</keyword>
<accession>A0A1M2V5A6</accession>
<feature type="chain" id="PRO_5009890586" evidence="12">
    <location>
        <begin position="23"/>
        <end position="288"/>
    </location>
</feature>
<keyword evidence="8" id="KW-0560">Oxidoreductase</keyword>
<dbReference type="AlphaFoldDB" id="A0A1M2V5A6"/>
<organism evidence="13 14">
    <name type="scientific">Trametes pubescens</name>
    <name type="common">White-rot fungus</name>
    <dbReference type="NCBI Taxonomy" id="154538"/>
    <lineage>
        <taxon>Eukaryota</taxon>
        <taxon>Fungi</taxon>
        <taxon>Dikarya</taxon>
        <taxon>Basidiomycota</taxon>
        <taxon>Agaricomycotina</taxon>
        <taxon>Agaricomycetes</taxon>
        <taxon>Polyporales</taxon>
        <taxon>Polyporaceae</taxon>
        <taxon>Trametes</taxon>
    </lineage>
</organism>
<keyword evidence="6" id="KW-0479">Metal-binding</keyword>
<evidence type="ECO:0000256" key="3">
    <source>
        <dbReference type="ARBA" id="ARBA00010617"/>
    </source>
</evidence>
<evidence type="ECO:0000256" key="7">
    <source>
        <dbReference type="ARBA" id="ARBA00022989"/>
    </source>
</evidence>
<dbReference type="InterPro" id="IPR036396">
    <property type="entry name" value="Cyt_P450_sf"/>
</dbReference>
<comment type="cofactor">
    <cofactor evidence="1">
        <name>heme</name>
        <dbReference type="ChEBI" id="CHEBI:30413"/>
    </cofactor>
</comment>
<feature type="signal peptide" evidence="12">
    <location>
        <begin position="1"/>
        <end position="22"/>
    </location>
</feature>
<comment type="subcellular location">
    <subcellularLocation>
        <location evidence="2">Membrane</location>
        <topology evidence="2">Single-pass membrane protein</topology>
    </subcellularLocation>
</comment>
<dbReference type="EMBL" id="MNAD01001649">
    <property type="protein sequence ID" value="OJT02809.1"/>
    <property type="molecule type" value="Genomic_DNA"/>
</dbReference>
<comment type="caution">
    <text evidence="13">The sequence shown here is derived from an EMBL/GenBank/DDBJ whole genome shotgun (WGS) entry which is preliminary data.</text>
</comment>
<dbReference type="PANTHER" id="PTHR46300:SF7">
    <property type="entry name" value="P450, PUTATIVE (EUROFUNG)-RELATED"/>
    <property type="match status" value="1"/>
</dbReference>
<dbReference type="GO" id="GO:0016020">
    <property type="term" value="C:membrane"/>
    <property type="evidence" value="ECO:0007669"/>
    <property type="project" value="UniProtKB-SubCell"/>
</dbReference>
<dbReference type="GO" id="GO:0020037">
    <property type="term" value="F:heme binding"/>
    <property type="evidence" value="ECO:0007669"/>
    <property type="project" value="InterPro"/>
</dbReference>
<evidence type="ECO:0000256" key="2">
    <source>
        <dbReference type="ARBA" id="ARBA00004167"/>
    </source>
</evidence>
<evidence type="ECO:0000256" key="12">
    <source>
        <dbReference type="SAM" id="SignalP"/>
    </source>
</evidence>
<evidence type="ECO:0000256" key="9">
    <source>
        <dbReference type="ARBA" id="ARBA00023004"/>
    </source>
</evidence>
<evidence type="ECO:0000256" key="11">
    <source>
        <dbReference type="ARBA" id="ARBA00023136"/>
    </source>
</evidence>
<evidence type="ECO:0000256" key="4">
    <source>
        <dbReference type="ARBA" id="ARBA00022617"/>
    </source>
</evidence>
<dbReference type="GO" id="GO:0016705">
    <property type="term" value="F:oxidoreductase activity, acting on paired donors, with incorporation or reduction of molecular oxygen"/>
    <property type="evidence" value="ECO:0007669"/>
    <property type="project" value="InterPro"/>
</dbReference>
<keyword evidence="9" id="KW-0408">Iron</keyword>
<evidence type="ECO:0000256" key="5">
    <source>
        <dbReference type="ARBA" id="ARBA00022692"/>
    </source>
</evidence>
<dbReference type="PANTHER" id="PTHR46300">
    <property type="entry name" value="P450, PUTATIVE (EUROFUNG)-RELATED-RELATED"/>
    <property type="match status" value="1"/>
</dbReference>
<dbReference type="GO" id="GO:0004497">
    <property type="term" value="F:monooxygenase activity"/>
    <property type="evidence" value="ECO:0007669"/>
    <property type="project" value="UniProtKB-KW"/>
</dbReference>
<sequence length="288" mass="33015">MSVWLALLSAVIVACLLHYRKSLRSRLPLPPGPRRLPFVGNVFDMPKQYAGADFRALTDKYGDMVYLDVLGKPMLVLGTHDIAHDLLEKRSAIYSDRVQSTMIDLGGFDWVLTMIPYGPWWRRNRRAFHQFFNPNAVVELRSMQRAQVNHFLHRLLSAPDEFSEHIRQYVSIFSVRYIWNIPTNSSASMFAATVMRVAYGIKISESNDEYVKMAEDGLAAFSNLLVPGKYLAEQFLVLRFLPKWIPGAQFLRDAANAKMAAHRVRDVPWSRTLEEMVRSFVLPTCLSC</sequence>
<keyword evidence="12" id="KW-0732">Signal</keyword>
<dbReference type="OrthoDB" id="2789670at2759"/>
<evidence type="ECO:0000256" key="1">
    <source>
        <dbReference type="ARBA" id="ARBA00001971"/>
    </source>
</evidence>
<keyword evidence="7" id="KW-1133">Transmembrane helix</keyword>
<evidence type="ECO:0000313" key="14">
    <source>
        <dbReference type="Proteomes" id="UP000184267"/>
    </source>
</evidence>
<dbReference type="SUPFAM" id="SSF48264">
    <property type="entry name" value="Cytochrome P450"/>
    <property type="match status" value="1"/>
</dbReference>
<dbReference type="InterPro" id="IPR050364">
    <property type="entry name" value="Cytochrome_P450_fung"/>
</dbReference>
<dbReference type="Pfam" id="PF00067">
    <property type="entry name" value="p450"/>
    <property type="match status" value="1"/>
</dbReference>
<proteinExistence type="inferred from homology"/>
<dbReference type="STRING" id="154538.A0A1M2V5A6"/>
<reference evidence="13 14" key="1">
    <citation type="submission" date="2016-10" db="EMBL/GenBank/DDBJ databases">
        <title>Genome sequence of the basidiomycete white-rot fungus Trametes pubescens.</title>
        <authorList>
            <person name="Makela M.R."/>
            <person name="Granchi Z."/>
            <person name="Peng M."/>
            <person name="De Vries R.P."/>
            <person name="Grigoriev I."/>
            <person name="Riley R."/>
            <person name="Hilden K."/>
        </authorList>
    </citation>
    <scope>NUCLEOTIDE SEQUENCE [LARGE SCALE GENOMIC DNA]</scope>
    <source>
        <strain evidence="13 14">FBCC735</strain>
    </source>
</reference>
<gene>
    <name evidence="13" type="ORF">TRAPUB_6665</name>
</gene>
<dbReference type="OMA" id="HYFFHER"/>
<comment type="similarity">
    <text evidence="3">Belongs to the cytochrome P450 family.</text>
</comment>
<protein>
    <submittedName>
        <fullName evidence="13">O-methylsterigmatocystin oxidoreductase</fullName>
    </submittedName>
</protein>
<evidence type="ECO:0000256" key="8">
    <source>
        <dbReference type="ARBA" id="ARBA00023002"/>
    </source>
</evidence>
<keyword evidence="5" id="KW-0812">Transmembrane</keyword>